<feature type="signal peptide" evidence="2">
    <location>
        <begin position="1"/>
        <end position="29"/>
    </location>
</feature>
<dbReference type="Proteomes" id="UP000318050">
    <property type="component" value="Unassembled WGS sequence"/>
</dbReference>
<feature type="region of interest" description="Disordered" evidence="1">
    <location>
        <begin position="124"/>
        <end position="152"/>
    </location>
</feature>
<evidence type="ECO:0000313" key="4">
    <source>
        <dbReference type="Proteomes" id="UP000318050"/>
    </source>
</evidence>
<keyword evidence="2" id="KW-0732">Signal</keyword>
<name>A0A560IC86_9PROT</name>
<comment type="caution">
    <text evidence="3">The sequence shown here is derived from an EMBL/GenBank/DDBJ whole genome shotgun (WGS) entry which is preliminary data.</text>
</comment>
<proteinExistence type="predicted"/>
<feature type="chain" id="PRO_5022142380" evidence="2">
    <location>
        <begin position="30"/>
        <end position="334"/>
    </location>
</feature>
<dbReference type="AlphaFoldDB" id="A0A560IC86"/>
<accession>A0A560IC86</accession>
<organism evidence="3 4">
    <name type="scientific">Nitrospirillum amazonense</name>
    <dbReference type="NCBI Taxonomy" id="28077"/>
    <lineage>
        <taxon>Bacteria</taxon>
        <taxon>Pseudomonadati</taxon>
        <taxon>Pseudomonadota</taxon>
        <taxon>Alphaproteobacteria</taxon>
        <taxon>Rhodospirillales</taxon>
        <taxon>Azospirillaceae</taxon>
        <taxon>Nitrospirillum</taxon>
    </lineage>
</organism>
<evidence type="ECO:0000256" key="2">
    <source>
        <dbReference type="SAM" id="SignalP"/>
    </source>
</evidence>
<evidence type="ECO:0000313" key="3">
    <source>
        <dbReference type="EMBL" id="TWB56667.1"/>
    </source>
</evidence>
<evidence type="ECO:0000256" key="1">
    <source>
        <dbReference type="SAM" id="MobiDB-lite"/>
    </source>
</evidence>
<gene>
    <name evidence="3" type="ORF">FBZ92_11088</name>
</gene>
<sequence length="334" mass="35950">MTRFHTAPTLLTGLLLAGLTLADAPAARAKDVDLLAPHWDFSLRESPDPPAADGPAAYASTAPGATWNLVAWNIPGGDLSPFTRRTSGNVTVFSSTAKEASVTITQAKGATRATYKLIQDGTVLPCQGPDRQPRESDLFASPSGKAKPPHESAGLLADGKYALTDLDHLFSDADVRIKYGNVKSAKGCAVSQGGPLISVVLNNPTSHQTLFYQLALAMICGPQPEDRQRFCNDMATKPGTNYFFTKDPFGVDDSLPLLGQPFLKSGERRDVRVDILPRLLKLIAEAPAGMDKRPENWRIGHYYNGQHIWGDITLESEWTSARLIASPKAESGGP</sequence>
<protein>
    <submittedName>
        <fullName evidence="3">Uncharacterized protein</fullName>
    </submittedName>
</protein>
<dbReference type="EMBL" id="VITT01000010">
    <property type="protein sequence ID" value="TWB56667.1"/>
    <property type="molecule type" value="Genomic_DNA"/>
</dbReference>
<reference evidence="3 4" key="1">
    <citation type="submission" date="2019-06" db="EMBL/GenBank/DDBJ databases">
        <title>Genomic Encyclopedia of Type Strains, Phase IV (KMG-V): Genome sequencing to study the core and pangenomes of soil and plant-associated prokaryotes.</title>
        <authorList>
            <person name="Whitman W."/>
        </authorList>
    </citation>
    <scope>NUCLEOTIDE SEQUENCE [LARGE SCALE GENOMIC DNA]</scope>
    <source>
        <strain evidence="3 4">BR 11140</strain>
    </source>
</reference>
<dbReference type="OrthoDB" id="6000522at2"/>